<dbReference type="AlphaFoldDB" id="X1TWS4"/>
<proteinExistence type="predicted"/>
<sequence length="88" mass="10088">AEPGKKDEKVNMGETELLEFKVGAPREGQWFAGVQAVRYRLIGEDLKELGVSMIAWSDLSEFTNNNPFGIEFYFKPETTFNIRREEGQ</sequence>
<dbReference type="EMBL" id="BARW01028143">
    <property type="protein sequence ID" value="GAJ09719.1"/>
    <property type="molecule type" value="Genomic_DNA"/>
</dbReference>
<evidence type="ECO:0000313" key="1">
    <source>
        <dbReference type="EMBL" id="GAJ09719.1"/>
    </source>
</evidence>
<name>X1TWS4_9ZZZZ</name>
<accession>X1TWS4</accession>
<organism evidence="1">
    <name type="scientific">marine sediment metagenome</name>
    <dbReference type="NCBI Taxonomy" id="412755"/>
    <lineage>
        <taxon>unclassified sequences</taxon>
        <taxon>metagenomes</taxon>
        <taxon>ecological metagenomes</taxon>
    </lineage>
</organism>
<reference evidence="1" key="1">
    <citation type="journal article" date="2014" name="Front. Microbiol.">
        <title>High frequency of phylogenetically diverse reductive dehalogenase-homologous genes in deep subseafloor sedimentary metagenomes.</title>
        <authorList>
            <person name="Kawai M."/>
            <person name="Futagami T."/>
            <person name="Toyoda A."/>
            <person name="Takaki Y."/>
            <person name="Nishi S."/>
            <person name="Hori S."/>
            <person name="Arai W."/>
            <person name="Tsubouchi T."/>
            <person name="Morono Y."/>
            <person name="Uchiyama I."/>
            <person name="Ito T."/>
            <person name="Fujiyama A."/>
            <person name="Inagaki F."/>
            <person name="Takami H."/>
        </authorList>
    </citation>
    <scope>NUCLEOTIDE SEQUENCE</scope>
    <source>
        <strain evidence="1">Expedition CK06-06</strain>
    </source>
</reference>
<protein>
    <submittedName>
        <fullName evidence="1">Uncharacterized protein</fullName>
    </submittedName>
</protein>
<gene>
    <name evidence="1" type="ORF">S12H4_45508</name>
</gene>
<feature type="non-terminal residue" evidence="1">
    <location>
        <position position="1"/>
    </location>
</feature>
<comment type="caution">
    <text evidence="1">The sequence shown here is derived from an EMBL/GenBank/DDBJ whole genome shotgun (WGS) entry which is preliminary data.</text>
</comment>